<feature type="signal peptide" evidence="2">
    <location>
        <begin position="1"/>
        <end position="21"/>
    </location>
</feature>
<accession>A0A6L9MD32</accession>
<proteinExistence type="predicted"/>
<feature type="region of interest" description="Disordered" evidence="1">
    <location>
        <begin position="43"/>
        <end position="111"/>
    </location>
</feature>
<dbReference type="EMBL" id="JAAAMJ010000001">
    <property type="protein sequence ID" value="NDV85620.1"/>
    <property type="molecule type" value="Genomic_DNA"/>
</dbReference>
<dbReference type="Proteomes" id="UP000476332">
    <property type="component" value="Unassembled WGS sequence"/>
</dbReference>
<organism evidence="3 4">
    <name type="scientific">Aurantimonas aggregata</name>
    <dbReference type="NCBI Taxonomy" id="2047720"/>
    <lineage>
        <taxon>Bacteria</taxon>
        <taxon>Pseudomonadati</taxon>
        <taxon>Pseudomonadota</taxon>
        <taxon>Alphaproteobacteria</taxon>
        <taxon>Hyphomicrobiales</taxon>
        <taxon>Aurantimonadaceae</taxon>
        <taxon>Aurantimonas</taxon>
    </lineage>
</organism>
<feature type="chain" id="PRO_5027123617" evidence="2">
    <location>
        <begin position="22"/>
        <end position="111"/>
    </location>
</feature>
<evidence type="ECO:0000256" key="2">
    <source>
        <dbReference type="SAM" id="SignalP"/>
    </source>
</evidence>
<name>A0A6L9MD32_9HYPH</name>
<dbReference type="RefSeq" id="WP_163042331.1">
    <property type="nucleotide sequence ID" value="NZ_JAAAMJ010000001.1"/>
</dbReference>
<evidence type="ECO:0000256" key="1">
    <source>
        <dbReference type="SAM" id="MobiDB-lite"/>
    </source>
</evidence>
<evidence type="ECO:0000313" key="3">
    <source>
        <dbReference type="EMBL" id="NDV85620.1"/>
    </source>
</evidence>
<sequence>MSLRLPAILLSLTLAAAPVFAQTAVPEDAPIPQDGVLIQEGTGVPIGDQIDTGGLPGVDFEDTDADGTVRGPGGLQNNTGAAGTDAPDTSGYNPDPIDAPLPEGEGVPLPD</sequence>
<gene>
    <name evidence="3" type="ORF">GTW51_02790</name>
</gene>
<dbReference type="AlphaFoldDB" id="A0A6L9MD32"/>
<protein>
    <submittedName>
        <fullName evidence="3">Uncharacterized protein</fullName>
    </submittedName>
</protein>
<keyword evidence="4" id="KW-1185">Reference proteome</keyword>
<reference evidence="3 4" key="1">
    <citation type="submission" date="2020-01" db="EMBL/GenBank/DDBJ databases">
        <title>Genomes of bacteria type strains.</title>
        <authorList>
            <person name="Chen J."/>
            <person name="Zhu S."/>
            <person name="Chen J."/>
        </authorList>
    </citation>
    <scope>NUCLEOTIDE SEQUENCE [LARGE SCALE GENOMIC DNA]</scope>
    <source>
        <strain evidence="3 4">KCTC 52919</strain>
    </source>
</reference>
<evidence type="ECO:0000313" key="4">
    <source>
        <dbReference type="Proteomes" id="UP000476332"/>
    </source>
</evidence>
<keyword evidence="2" id="KW-0732">Signal</keyword>
<comment type="caution">
    <text evidence="3">The sequence shown here is derived from an EMBL/GenBank/DDBJ whole genome shotgun (WGS) entry which is preliminary data.</text>
</comment>